<dbReference type="STRING" id="1255658.FM114_05695"/>
<organism evidence="2 3">
    <name type="scientific">Luteococcus japonicus LSP_Lj1</name>
    <dbReference type="NCBI Taxonomy" id="1255658"/>
    <lineage>
        <taxon>Bacteria</taxon>
        <taxon>Bacillati</taxon>
        <taxon>Actinomycetota</taxon>
        <taxon>Actinomycetes</taxon>
        <taxon>Propionibacteriales</taxon>
        <taxon>Propionibacteriaceae</taxon>
        <taxon>Luteococcus</taxon>
    </lineage>
</organism>
<feature type="transmembrane region" description="Helical" evidence="1">
    <location>
        <begin position="53"/>
        <end position="71"/>
    </location>
</feature>
<sequence length="120" mass="13224">MEKMRVHSFIPYSTLGEWASFGSGVLLAFIIGWTVIVRVCISSISRNPGILRLPLLMLTIALSSLIVLEMGQYNTRAVARLVDLLILISLADLATRRIQPAIENLGKNRTRDDLDLATGS</sequence>
<evidence type="ECO:0000313" key="3">
    <source>
        <dbReference type="Proteomes" id="UP000188342"/>
    </source>
</evidence>
<reference evidence="2 3" key="1">
    <citation type="submission" date="2017-02" db="EMBL/GenBank/DDBJ databases">
        <authorList>
            <person name="Peterson S.W."/>
        </authorList>
    </citation>
    <scope>NUCLEOTIDE SEQUENCE [LARGE SCALE GENOMIC DNA]</scope>
    <source>
        <strain evidence="2 3">LSP_Lj1</strain>
    </source>
</reference>
<dbReference type="EMBL" id="FUKQ01000020">
    <property type="protein sequence ID" value="SJN27492.1"/>
    <property type="molecule type" value="Genomic_DNA"/>
</dbReference>
<gene>
    <name evidence="2" type="ORF">FM114_05695</name>
</gene>
<evidence type="ECO:0000256" key="1">
    <source>
        <dbReference type="SAM" id="Phobius"/>
    </source>
</evidence>
<proteinExistence type="predicted"/>
<dbReference type="AlphaFoldDB" id="A0A1R4J639"/>
<dbReference type="Proteomes" id="UP000188342">
    <property type="component" value="Unassembled WGS sequence"/>
</dbReference>
<accession>A0A1R4J639</accession>
<keyword evidence="3" id="KW-1185">Reference proteome</keyword>
<keyword evidence="1" id="KW-0812">Transmembrane</keyword>
<feature type="transmembrane region" description="Helical" evidence="1">
    <location>
        <begin position="20"/>
        <end position="41"/>
    </location>
</feature>
<protein>
    <submittedName>
        <fullName evidence="2">Uncharacterized protein</fullName>
    </submittedName>
</protein>
<keyword evidence="1" id="KW-1133">Transmembrane helix</keyword>
<name>A0A1R4J639_9ACTN</name>
<keyword evidence="1" id="KW-0472">Membrane</keyword>
<evidence type="ECO:0000313" key="2">
    <source>
        <dbReference type="EMBL" id="SJN27492.1"/>
    </source>
</evidence>